<feature type="compositionally biased region" description="Low complexity" evidence="14">
    <location>
        <begin position="1315"/>
        <end position="1329"/>
    </location>
</feature>
<evidence type="ECO:0000256" key="1">
    <source>
        <dbReference type="ARBA" id="ARBA00004123"/>
    </source>
</evidence>
<dbReference type="SUPFAM" id="SSF63748">
    <property type="entry name" value="Tudor/PWWP/MBT"/>
    <property type="match status" value="1"/>
</dbReference>
<dbReference type="PROSITE" id="PS01360">
    <property type="entry name" value="ZF_MYND_1"/>
    <property type="match status" value="1"/>
</dbReference>
<dbReference type="GO" id="GO:0005634">
    <property type="term" value="C:nucleus"/>
    <property type="evidence" value="ECO:0007669"/>
    <property type="project" value="UniProtKB-SubCell"/>
</dbReference>
<dbReference type="SMART" id="SM00293">
    <property type="entry name" value="PWWP"/>
    <property type="match status" value="1"/>
</dbReference>
<dbReference type="GO" id="GO:0140006">
    <property type="term" value="F:histone H3 reader activity"/>
    <property type="evidence" value="ECO:0007669"/>
    <property type="project" value="UniProtKB-ARBA"/>
</dbReference>
<dbReference type="Gene3D" id="3.30.40.10">
    <property type="entry name" value="Zinc/RING finger domain, C3HC4 (zinc finger)"/>
    <property type="match status" value="1"/>
</dbReference>
<dbReference type="Pfam" id="PF24324">
    <property type="entry name" value="MYND_ZMYND11_ZMYD8"/>
    <property type="match status" value="1"/>
</dbReference>
<keyword evidence="7" id="KW-0156">Chromatin regulator</keyword>
<dbReference type="FunFam" id="6.10.140.2220:FF:000002">
    <property type="entry name" value="Protein kinase C-binding protein 1 isoform C"/>
    <property type="match status" value="1"/>
</dbReference>
<dbReference type="VEuPathDB" id="VectorBase:BGLB027150"/>
<feature type="region of interest" description="Disordered" evidence="14">
    <location>
        <begin position="696"/>
        <end position="742"/>
    </location>
</feature>
<evidence type="ECO:0000259" key="16">
    <source>
        <dbReference type="PROSITE" id="PS50016"/>
    </source>
</evidence>
<evidence type="ECO:0000256" key="13">
    <source>
        <dbReference type="PROSITE-ProRule" id="PRU00134"/>
    </source>
</evidence>
<keyword evidence="9 12" id="KW-0103">Bromodomain</keyword>
<evidence type="ECO:0000313" key="19">
    <source>
        <dbReference type="EnsemblMetazoa" id="BGLB027150-PA"/>
    </source>
</evidence>
<feature type="domain" description="Bromo" evidence="15">
    <location>
        <begin position="210"/>
        <end position="272"/>
    </location>
</feature>
<feature type="region of interest" description="Disordered" evidence="14">
    <location>
        <begin position="600"/>
        <end position="675"/>
    </location>
</feature>
<evidence type="ECO:0008006" key="21">
    <source>
        <dbReference type="Google" id="ProtNLM"/>
    </source>
</evidence>
<feature type="region of interest" description="Disordered" evidence="14">
    <location>
        <begin position="1057"/>
        <end position="1086"/>
    </location>
</feature>
<feature type="compositionally biased region" description="Polar residues" evidence="14">
    <location>
        <begin position="777"/>
        <end position="789"/>
    </location>
</feature>
<feature type="domain" description="MYND-type" evidence="18">
    <location>
        <begin position="1451"/>
        <end position="1485"/>
    </location>
</feature>
<feature type="compositionally biased region" description="Polar residues" evidence="14">
    <location>
        <begin position="897"/>
        <end position="920"/>
    </location>
</feature>
<dbReference type="Gene3D" id="2.30.30.140">
    <property type="match status" value="1"/>
</dbReference>
<dbReference type="SMART" id="SM00249">
    <property type="entry name" value="PHD"/>
    <property type="match status" value="1"/>
</dbReference>
<evidence type="ECO:0000256" key="7">
    <source>
        <dbReference type="ARBA" id="ARBA00022853"/>
    </source>
</evidence>
<dbReference type="PROSITE" id="PS50865">
    <property type="entry name" value="ZF_MYND_2"/>
    <property type="match status" value="1"/>
</dbReference>
<evidence type="ECO:0000256" key="2">
    <source>
        <dbReference type="ARBA" id="ARBA00004286"/>
    </source>
</evidence>
<dbReference type="InterPro" id="IPR001965">
    <property type="entry name" value="Znf_PHD"/>
</dbReference>
<dbReference type="InterPro" id="IPR044075">
    <property type="entry name" value="PRKCBP1_PHD"/>
</dbReference>
<feature type="region of interest" description="Disordered" evidence="14">
    <location>
        <begin position="953"/>
        <end position="979"/>
    </location>
</feature>
<protein>
    <recommendedName>
        <fullName evidence="21">Protein kinase C-binding protein 1</fullName>
    </recommendedName>
</protein>
<feature type="region of interest" description="Disordered" evidence="14">
    <location>
        <begin position="1315"/>
        <end position="1345"/>
    </location>
</feature>
<evidence type="ECO:0000256" key="6">
    <source>
        <dbReference type="ARBA" id="ARBA00022833"/>
    </source>
</evidence>
<dbReference type="SMART" id="SM00297">
    <property type="entry name" value="BROMO"/>
    <property type="match status" value="1"/>
</dbReference>
<dbReference type="InterPro" id="IPR036427">
    <property type="entry name" value="Bromodomain-like_sf"/>
</dbReference>
<dbReference type="CDD" id="cd05508">
    <property type="entry name" value="Bromo_RACK7"/>
    <property type="match status" value="1"/>
</dbReference>
<evidence type="ECO:0000256" key="11">
    <source>
        <dbReference type="ARBA" id="ARBA00023242"/>
    </source>
</evidence>
<dbReference type="Pfam" id="PF00855">
    <property type="entry name" value="PWWP"/>
    <property type="match status" value="1"/>
</dbReference>
<keyword evidence="10" id="KW-0804">Transcription</keyword>
<dbReference type="InterPro" id="IPR057053">
    <property type="entry name" value="MYND_ZMYND11_ZMYD8"/>
</dbReference>
<feature type="compositionally biased region" description="Low complexity" evidence="14">
    <location>
        <begin position="790"/>
        <end position="801"/>
    </location>
</feature>
<evidence type="ECO:0000256" key="10">
    <source>
        <dbReference type="ARBA" id="ARBA00023163"/>
    </source>
</evidence>
<keyword evidence="8" id="KW-0805">Transcription regulation</keyword>
<dbReference type="GO" id="GO:0008270">
    <property type="term" value="F:zinc ion binding"/>
    <property type="evidence" value="ECO:0007669"/>
    <property type="project" value="UniProtKB-KW"/>
</dbReference>
<dbReference type="InterPro" id="IPR013083">
    <property type="entry name" value="Znf_RING/FYVE/PHD"/>
</dbReference>
<evidence type="ECO:0000256" key="9">
    <source>
        <dbReference type="ARBA" id="ARBA00023117"/>
    </source>
</evidence>
<feature type="compositionally biased region" description="Acidic residues" evidence="14">
    <location>
        <begin position="829"/>
        <end position="846"/>
    </location>
</feature>
<evidence type="ECO:0000256" key="12">
    <source>
        <dbReference type="PROSITE-ProRule" id="PRU00035"/>
    </source>
</evidence>
<feature type="compositionally biased region" description="Basic residues" evidence="14">
    <location>
        <begin position="1"/>
        <end position="13"/>
    </location>
</feature>
<dbReference type="InterPro" id="IPR019786">
    <property type="entry name" value="Zinc_finger_PHD-type_CS"/>
</dbReference>
<dbReference type="InterPro" id="IPR001487">
    <property type="entry name" value="Bromodomain"/>
</dbReference>
<evidence type="ECO:0000259" key="18">
    <source>
        <dbReference type="PROSITE" id="PS50865"/>
    </source>
</evidence>
<dbReference type="InterPro" id="IPR011011">
    <property type="entry name" value="Znf_FYVE_PHD"/>
</dbReference>
<dbReference type="CDD" id="cd20160">
    <property type="entry name" value="PWWP_PRKCBP1"/>
    <property type="match status" value="1"/>
</dbReference>
<dbReference type="STRING" id="6526.A0A2C9L5C3"/>
<dbReference type="InterPro" id="IPR000313">
    <property type="entry name" value="PWWP_dom"/>
</dbReference>
<dbReference type="InterPro" id="IPR037967">
    <property type="entry name" value="ZMYND8_Bromo_dom"/>
</dbReference>
<evidence type="ECO:0000259" key="15">
    <source>
        <dbReference type="PROSITE" id="PS50014"/>
    </source>
</evidence>
<dbReference type="PROSITE" id="PS50812">
    <property type="entry name" value="PWWP"/>
    <property type="match status" value="1"/>
</dbReference>
<evidence type="ECO:0000256" key="14">
    <source>
        <dbReference type="SAM" id="MobiDB-lite"/>
    </source>
</evidence>
<feature type="domain" description="PWWP" evidence="17">
    <location>
        <begin position="315"/>
        <end position="365"/>
    </location>
</feature>
<feature type="compositionally biased region" description="Polar residues" evidence="14">
    <location>
        <begin position="29"/>
        <end position="40"/>
    </location>
</feature>
<dbReference type="Gene3D" id="6.10.140.2220">
    <property type="match status" value="1"/>
</dbReference>
<dbReference type="GO" id="GO:0003714">
    <property type="term" value="F:transcription corepressor activity"/>
    <property type="evidence" value="ECO:0007669"/>
    <property type="project" value="TreeGrafter"/>
</dbReference>
<keyword evidence="3" id="KW-0158">Chromosome</keyword>
<gene>
    <name evidence="19" type="primary">106055559</name>
</gene>
<evidence type="ECO:0000256" key="4">
    <source>
        <dbReference type="ARBA" id="ARBA00022723"/>
    </source>
</evidence>
<keyword evidence="4" id="KW-0479">Metal-binding</keyword>
<dbReference type="PROSITE" id="PS01359">
    <property type="entry name" value="ZF_PHD_1"/>
    <property type="match status" value="1"/>
</dbReference>
<feature type="compositionally biased region" description="Polar residues" evidence="14">
    <location>
        <begin position="696"/>
        <end position="722"/>
    </location>
</feature>
<dbReference type="OrthoDB" id="6272564at2759"/>
<dbReference type="Gene3D" id="1.20.920.10">
    <property type="entry name" value="Bromodomain-like"/>
    <property type="match status" value="1"/>
</dbReference>
<evidence type="ECO:0000256" key="3">
    <source>
        <dbReference type="ARBA" id="ARBA00022454"/>
    </source>
</evidence>
<dbReference type="PANTHER" id="PTHR46453:SF5">
    <property type="entry name" value="PROTEIN KINASE C-BINDING PROTEIN 1 ISOFORM X1"/>
    <property type="match status" value="1"/>
</dbReference>
<organism evidence="19 20">
    <name type="scientific">Biomphalaria glabrata</name>
    <name type="common">Bloodfluke planorb</name>
    <name type="synonym">Freshwater snail</name>
    <dbReference type="NCBI Taxonomy" id="6526"/>
    <lineage>
        <taxon>Eukaryota</taxon>
        <taxon>Metazoa</taxon>
        <taxon>Spiralia</taxon>
        <taxon>Lophotrochozoa</taxon>
        <taxon>Mollusca</taxon>
        <taxon>Gastropoda</taxon>
        <taxon>Heterobranchia</taxon>
        <taxon>Euthyneura</taxon>
        <taxon>Panpulmonata</taxon>
        <taxon>Hygrophila</taxon>
        <taxon>Lymnaeoidea</taxon>
        <taxon>Planorbidae</taxon>
        <taxon>Biomphalaria</taxon>
    </lineage>
</organism>
<evidence type="ECO:0000256" key="5">
    <source>
        <dbReference type="ARBA" id="ARBA00022771"/>
    </source>
</evidence>
<feature type="region of interest" description="Disordered" evidence="14">
    <location>
        <begin position="771"/>
        <end position="806"/>
    </location>
</feature>
<feature type="compositionally biased region" description="Basic and acidic residues" evidence="14">
    <location>
        <begin position="606"/>
        <end position="620"/>
    </location>
</feature>
<dbReference type="InterPro" id="IPR002893">
    <property type="entry name" value="Znf_MYND"/>
</dbReference>
<dbReference type="PANTHER" id="PTHR46453">
    <property type="entry name" value="PROTEIN KINASE C-BINDING PROTEIN 1"/>
    <property type="match status" value="1"/>
</dbReference>
<evidence type="ECO:0000256" key="8">
    <source>
        <dbReference type="ARBA" id="ARBA00023015"/>
    </source>
</evidence>
<keyword evidence="5 13" id="KW-0863">Zinc-finger</keyword>
<keyword evidence="6" id="KW-0862">Zinc</keyword>
<feature type="compositionally biased region" description="Basic and acidic residues" evidence="14">
    <location>
        <begin position="643"/>
        <end position="665"/>
    </location>
</feature>
<feature type="compositionally biased region" description="Basic and acidic residues" evidence="14">
    <location>
        <begin position="90"/>
        <end position="99"/>
    </location>
</feature>
<dbReference type="KEGG" id="bgt:106055559"/>
<comment type="subcellular location">
    <subcellularLocation>
        <location evidence="2">Chromosome</location>
    </subcellularLocation>
    <subcellularLocation>
        <location evidence="1">Nucleus</location>
    </subcellularLocation>
</comment>
<dbReference type="InterPro" id="IPR019787">
    <property type="entry name" value="Znf_PHD-finger"/>
</dbReference>
<dbReference type="CDD" id="cd15538">
    <property type="entry name" value="PHD_PRKCBP1"/>
    <property type="match status" value="1"/>
</dbReference>
<feature type="region of interest" description="Disordered" evidence="14">
    <location>
        <begin position="68"/>
        <end position="117"/>
    </location>
</feature>
<feature type="region of interest" description="Disordered" evidence="14">
    <location>
        <begin position="829"/>
        <end position="924"/>
    </location>
</feature>
<feature type="region of interest" description="Disordered" evidence="14">
    <location>
        <begin position="1"/>
        <end position="40"/>
    </location>
</feature>
<feature type="compositionally biased region" description="Polar residues" evidence="14">
    <location>
        <begin position="963"/>
        <end position="973"/>
    </location>
</feature>
<reference evidence="19" key="1">
    <citation type="submission" date="2020-05" db="UniProtKB">
        <authorList>
            <consortium name="EnsemblMetazoa"/>
        </authorList>
    </citation>
    <scope>IDENTIFICATION</scope>
    <source>
        <strain evidence="19">BB02</strain>
    </source>
</reference>
<keyword evidence="11" id="KW-0539">Nucleus</keyword>
<dbReference type="SUPFAM" id="SSF57903">
    <property type="entry name" value="FYVE/PHD zinc finger"/>
    <property type="match status" value="1"/>
</dbReference>
<evidence type="ECO:0000259" key="17">
    <source>
        <dbReference type="PROSITE" id="PS50812"/>
    </source>
</evidence>
<dbReference type="GO" id="GO:0005694">
    <property type="term" value="C:chromosome"/>
    <property type="evidence" value="ECO:0007669"/>
    <property type="project" value="UniProtKB-SubCell"/>
</dbReference>
<dbReference type="Pfam" id="PF00439">
    <property type="entry name" value="Bromodomain"/>
    <property type="match status" value="1"/>
</dbReference>
<name>A0A2C9L5C3_BIOGL</name>
<evidence type="ECO:0000313" key="20">
    <source>
        <dbReference type="Proteomes" id="UP000076420"/>
    </source>
</evidence>
<dbReference type="Proteomes" id="UP000076420">
    <property type="component" value="Unassembled WGS sequence"/>
</dbReference>
<dbReference type="GO" id="GO:0005737">
    <property type="term" value="C:cytoplasm"/>
    <property type="evidence" value="ECO:0007669"/>
    <property type="project" value="TreeGrafter"/>
</dbReference>
<sequence length="1701" mass="185834">MHRRSTNLLKRRSSGAGNQGKNQEMAEGSSESTLPSKNIRTRLSTGTLIMTGTSTVSTASQENLLAALSSSSRASRPPKKLQGNARKRKITESQGHDRAASLPEISPKRKKIGRNDGSGENNKNDYFCWVCHKEGQLVCCELCPRVYHSKCLSHEYANEEDWVCPECEKIMRAECTDTRSKTMSIISLDTLCTLLKFALERMRSVGASTFEHPVDPVQFPNYQEFVFYPMSLSIMEKNIRKKEYGCTESFLADAKWIYHNSAVYNGFNAKVTSAAKSLLKVCKHEMNEIEICPDCYYHSCAQENSDWFCEPCQNPHPLVWAKLKGYPFWPAKVLRELNGQIDVRFFGAHDRSWVPVTSCFMLSKTYPVMMKKGRIGMDTAMKELSLHVKKLKERFGSFDYAPLRTEYNSSSTCIESATNTTTTTTPEKSDVKIKVALRPKVIEGQSAVSKTAMALKTKYNTISSKKGGQPHVASASKASSSGPSQRQVFYLRPMPKGVFLLSEKALDSVPATSAKQPNPNLPELQLIPSLGINKEKTAQKRKSTSILEIKTEQPSHKTQLIYEENQEKKTPEAEIVARLDDVNIEKVAGDQLGNVPAEVSTVQVEGSREKVQRVAPDKPADVNSGQEDVNRGQEEPAPAKSKASSEKVCPDKPGEISKDQEEATPSKKKVAQEVVTSLSPEKVILQLPSLSLLPATCTSPSSSIATGADVPSNNTNTKSSIAEPSEPIAEPKSISLEPKDLDVPEAACTTPKGADTVIQTNIVTQSTTLDSPCLSKDLQTSPENVTLSKSSPADPDSADTTVRVSPGLRYKESLERVIETCKAKLGLDDETPVDDLADDVLSDEDCDRLGGDDSDSVMLIDEACDPTERKEQSNRSSPLTLEKDKPVPNDSLHQACMQGNTSNIDKCSGSDNNSTSNDLSMSDKDKVKDLTETVCSEKIVSVTDSPVLENLIQSSEKEHATSNKENISSNKQQGIEGEEVTKVVDGSVTENDTSPNLKLVGDLKCSQDDSRDSDQNLLEVPQIITVENTSDEEDTITDEENELVLDMDMDCDEAKNNDDNVGLEVDDSEENQVEPISTSEKKQTESKLMLTTLGQSLLSARAASRKMSLQPNVSGKSNSLSHLETPSEVTVGALSSETVTTQSHDSELATAFSQLPVPMQPLSESTVSILSRTMSSNVSHKSPSTNLLSTSNELTMSSKKLSAMVADSISTARTLHLVSHNNRNPLMISTCPSVDTTTVHAATAIHSPTSSTVSATAYDKLVTKSTGIASVTHSSAEVILKDNPCAAVLTNVDKQQVILPSGQNAQDSITIPIQTTAESQTQSETSDTQRNSMESDSPDTEIGPSLSQTLRQLLNKKTSTIEKLLMQEMTSLMKEADDIVNSVDPKNLATERQKNLYEKKLSDAIQNSKITLKEALESHKLEKNILVSSLKEQFTAEMEKVISQTKKKQWCAECWKEALYYCCWNTSYCSYKCQQKHWPSHMSKCMQTQTQQQITQGPSTVQGQNVNIISTLTPATSSNTVATILTAPVTTTSHTQATGAKTQIISIAPTPTQIKSSEDISKVNTNVNKTFKLVPSPSLISTNTSTIMAKDMAWQRQGNINAGVQLIPQTIQLPPNFQIQYVPQVGSQGTVPQQVQVVGHGGSLLLPPIMANGQPSVQVIQNTPIVVRQQQHLVSAQQTLTNNQILYASNIGGLVRHARPT</sequence>
<dbReference type="EnsemblMetazoa" id="BGLB027150-RA">
    <property type="protein sequence ID" value="BGLB027150-PA"/>
    <property type="gene ID" value="BGLB027150"/>
</dbReference>
<feature type="region of interest" description="Disordered" evidence="14">
    <location>
        <begin position="462"/>
        <end position="485"/>
    </location>
</feature>
<dbReference type="SUPFAM" id="SSF144232">
    <property type="entry name" value="HIT/MYND zinc finger-like"/>
    <property type="match status" value="1"/>
</dbReference>
<dbReference type="SUPFAM" id="SSF47370">
    <property type="entry name" value="Bromodomain"/>
    <property type="match status" value="1"/>
</dbReference>
<dbReference type="PROSITE" id="PS50014">
    <property type="entry name" value="BROMODOMAIN_2"/>
    <property type="match status" value="1"/>
</dbReference>
<proteinExistence type="predicted"/>
<accession>A0A2C9L5C3</accession>
<dbReference type="VEuPathDB" id="VectorBase:BGLAX_033371"/>
<feature type="domain" description="PHD-type" evidence="16">
    <location>
        <begin position="125"/>
        <end position="170"/>
    </location>
</feature>
<dbReference type="PROSITE" id="PS50016">
    <property type="entry name" value="ZF_PHD_2"/>
    <property type="match status" value="1"/>
</dbReference>